<name>A0A814MZF9_9BILA</name>
<dbReference type="PROSITE" id="PS00135">
    <property type="entry name" value="TRYPSIN_SER"/>
    <property type="match status" value="2"/>
</dbReference>
<evidence type="ECO:0000259" key="5">
    <source>
        <dbReference type="PROSITE" id="PS50240"/>
    </source>
</evidence>
<dbReference type="Proteomes" id="UP000663864">
    <property type="component" value="Unassembled WGS sequence"/>
</dbReference>
<evidence type="ECO:0000256" key="1">
    <source>
        <dbReference type="ARBA" id="ARBA00023157"/>
    </source>
</evidence>
<evidence type="ECO:0000256" key="3">
    <source>
        <dbReference type="RuleBase" id="RU363034"/>
    </source>
</evidence>
<dbReference type="InterPro" id="IPR009003">
    <property type="entry name" value="Peptidase_S1_PA"/>
</dbReference>
<dbReference type="EMBL" id="CAJOBD010000455">
    <property type="protein sequence ID" value="CAF3671804.1"/>
    <property type="molecule type" value="Genomic_DNA"/>
</dbReference>
<protein>
    <recommendedName>
        <fullName evidence="5">Peptidase S1 domain-containing protein</fullName>
    </recommendedName>
</protein>
<dbReference type="EMBL" id="CAJNOT010000808">
    <property type="protein sequence ID" value="CAF1085125.1"/>
    <property type="molecule type" value="Genomic_DNA"/>
</dbReference>
<dbReference type="InterPro" id="IPR001254">
    <property type="entry name" value="Trypsin_dom"/>
</dbReference>
<evidence type="ECO:0000313" key="8">
    <source>
        <dbReference type="Proteomes" id="UP000663864"/>
    </source>
</evidence>
<dbReference type="PANTHER" id="PTHR24256">
    <property type="entry name" value="TRYPTASE-RELATED"/>
    <property type="match status" value="1"/>
</dbReference>
<keyword evidence="3" id="KW-0720">Serine protease</keyword>
<accession>A0A814MZF9</accession>
<keyword evidence="4" id="KW-0812">Transmembrane</keyword>
<dbReference type="SUPFAM" id="SSF50494">
    <property type="entry name" value="Trypsin-like serine proteases"/>
    <property type="match status" value="2"/>
</dbReference>
<dbReference type="GO" id="GO:0006508">
    <property type="term" value="P:proteolysis"/>
    <property type="evidence" value="ECO:0007669"/>
    <property type="project" value="UniProtKB-KW"/>
</dbReference>
<dbReference type="Pfam" id="PF00089">
    <property type="entry name" value="Trypsin"/>
    <property type="match status" value="2"/>
</dbReference>
<dbReference type="SMART" id="SM00020">
    <property type="entry name" value="Tryp_SPc"/>
    <property type="match status" value="2"/>
</dbReference>
<dbReference type="Gene3D" id="2.40.10.10">
    <property type="entry name" value="Trypsin-like serine proteases"/>
    <property type="match status" value="2"/>
</dbReference>
<dbReference type="FunFam" id="2.40.10.10:FF:000068">
    <property type="entry name" value="transmembrane protease serine 2"/>
    <property type="match status" value="2"/>
</dbReference>
<keyword evidence="1" id="KW-1015">Disulfide bond</keyword>
<feature type="transmembrane region" description="Helical" evidence="4">
    <location>
        <begin position="562"/>
        <end position="580"/>
    </location>
</feature>
<feature type="domain" description="Peptidase S1" evidence="5">
    <location>
        <begin position="270"/>
        <end position="514"/>
    </location>
</feature>
<dbReference type="InterPro" id="IPR033116">
    <property type="entry name" value="TRYPSIN_SER"/>
</dbReference>
<dbReference type="AlphaFoldDB" id="A0A814MZF9"/>
<dbReference type="InterPro" id="IPR051487">
    <property type="entry name" value="Ser/Thr_Proteases_Immune/Dev"/>
</dbReference>
<dbReference type="Proteomes" id="UP000663836">
    <property type="component" value="Unassembled WGS sequence"/>
</dbReference>
<keyword evidence="4" id="KW-0472">Membrane</keyword>
<evidence type="ECO:0000256" key="4">
    <source>
        <dbReference type="SAM" id="Phobius"/>
    </source>
</evidence>
<sequence length="581" mass="65759">MIVLLNFHSSIENSPCSGSILNNYFILTAAHCIEKIAPLYITIKAGIHYPIDENATIHIVDRIYLHPKYKGHTDGYVNDIALLKLNRPLNFNDNPYVTPTCIPTINASRNISQYPKNGTRLVVIGWNSIRQGRVDIFNALQQREIFVIDNNNPVCLRPFIDPEKQFCTSFLADGRDPCYGDSGGPILQWMSNRWEQVGIASYSRCGIPGYPSIYTRLAYYIDWINSIITSHNESLYTVTTRNSPVTYNCDRNNVTCGCGYTNVEIIQSRIIGGTNAVEASWTMFVSLRILNGNKHLCGGTLLSNSYILTAAHCVQSFSLIDPFDLSIVAGITNRSDSSQYISYIRRIYIHPNFTHQSNRFINDIAILELYDPLLIDSNPLLSRTCVPHISSSILNNQYPINGTRLVIIGWGTIEHEQYIEPDILQQLEIFLIDNNHPICSNLINNIESQFCAGVYQERKGPCQGDSGGAILQWTGQYWQQIGIISSDFTCENSSIPNIYTRLSYYRSWMDEIVSKTGEHLEPTHTMSTTTIITTTISSSRYYTNSTQTSIETTPNMNCSLKYQLNMILFKIILFIIFILIN</sequence>
<keyword evidence="4" id="KW-1133">Transmembrane helix</keyword>
<evidence type="ECO:0000256" key="2">
    <source>
        <dbReference type="ARBA" id="ARBA00024195"/>
    </source>
</evidence>
<comment type="caution">
    <text evidence="6">The sequence shown here is derived from an EMBL/GenBank/DDBJ whole genome shotgun (WGS) entry which is preliminary data.</text>
</comment>
<dbReference type="CDD" id="cd00190">
    <property type="entry name" value="Tryp_SPc"/>
    <property type="match status" value="2"/>
</dbReference>
<dbReference type="GO" id="GO:0004252">
    <property type="term" value="F:serine-type endopeptidase activity"/>
    <property type="evidence" value="ECO:0007669"/>
    <property type="project" value="InterPro"/>
</dbReference>
<dbReference type="InterPro" id="IPR001314">
    <property type="entry name" value="Peptidase_S1A"/>
</dbReference>
<feature type="domain" description="Peptidase S1" evidence="5">
    <location>
        <begin position="1"/>
        <end position="229"/>
    </location>
</feature>
<dbReference type="PRINTS" id="PR00722">
    <property type="entry name" value="CHYMOTRYPSIN"/>
</dbReference>
<proteinExistence type="inferred from homology"/>
<dbReference type="InterPro" id="IPR018114">
    <property type="entry name" value="TRYPSIN_HIS"/>
</dbReference>
<evidence type="ECO:0000313" key="6">
    <source>
        <dbReference type="EMBL" id="CAF1085125.1"/>
    </source>
</evidence>
<keyword evidence="3" id="KW-0378">Hydrolase</keyword>
<comment type="similarity">
    <text evidence="2">Belongs to the peptidase S1 family. CLIP subfamily.</text>
</comment>
<dbReference type="PROSITE" id="PS50240">
    <property type="entry name" value="TRYPSIN_DOM"/>
    <property type="match status" value="2"/>
</dbReference>
<gene>
    <name evidence="7" type="ORF">JBS370_LOCUS7589</name>
    <name evidence="6" type="ORF">ZHD862_LOCUS16790</name>
</gene>
<dbReference type="PROSITE" id="PS00134">
    <property type="entry name" value="TRYPSIN_HIS"/>
    <property type="match status" value="2"/>
</dbReference>
<reference evidence="6" key="1">
    <citation type="submission" date="2021-02" db="EMBL/GenBank/DDBJ databases">
        <authorList>
            <person name="Nowell W R."/>
        </authorList>
    </citation>
    <scope>NUCLEOTIDE SEQUENCE</scope>
</reference>
<organism evidence="6 8">
    <name type="scientific">Rotaria sordida</name>
    <dbReference type="NCBI Taxonomy" id="392033"/>
    <lineage>
        <taxon>Eukaryota</taxon>
        <taxon>Metazoa</taxon>
        <taxon>Spiralia</taxon>
        <taxon>Gnathifera</taxon>
        <taxon>Rotifera</taxon>
        <taxon>Eurotatoria</taxon>
        <taxon>Bdelloidea</taxon>
        <taxon>Philodinida</taxon>
        <taxon>Philodinidae</taxon>
        <taxon>Rotaria</taxon>
    </lineage>
</organism>
<dbReference type="InterPro" id="IPR043504">
    <property type="entry name" value="Peptidase_S1_PA_chymotrypsin"/>
</dbReference>
<keyword evidence="3" id="KW-0645">Protease</keyword>
<evidence type="ECO:0000313" key="7">
    <source>
        <dbReference type="EMBL" id="CAF3671804.1"/>
    </source>
</evidence>